<keyword evidence="2" id="KW-1185">Reference proteome</keyword>
<comment type="caution">
    <text evidence="1">The sequence shown here is derived from an EMBL/GenBank/DDBJ whole genome shotgun (WGS) entry which is preliminary data.</text>
</comment>
<name>A0ABS0DIV1_9NOCA</name>
<dbReference type="RefSeq" id="WP_195005210.1">
    <property type="nucleotide sequence ID" value="NZ_JADLQN010000014.1"/>
</dbReference>
<dbReference type="Proteomes" id="UP000707731">
    <property type="component" value="Unassembled WGS sequence"/>
</dbReference>
<accession>A0ABS0DIV1</accession>
<gene>
    <name evidence="1" type="ORF">IU449_28155</name>
</gene>
<organism evidence="1 2">
    <name type="scientific">Nocardia higoensis</name>
    <dbReference type="NCBI Taxonomy" id="228599"/>
    <lineage>
        <taxon>Bacteria</taxon>
        <taxon>Bacillati</taxon>
        <taxon>Actinomycetota</taxon>
        <taxon>Actinomycetes</taxon>
        <taxon>Mycobacteriales</taxon>
        <taxon>Nocardiaceae</taxon>
        <taxon>Nocardia</taxon>
    </lineage>
</organism>
<evidence type="ECO:0000313" key="2">
    <source>
        <dbReference type="Proteomes" id="UP000707731"/>
    </source>
</evidence>
<reference evidence="1 2" key="1">
    <citation type="submission" date="2020-10" db="EMBL/GenBank/DDBJ databases">
        <title>Identification of Nocardia species via Next-generation sequencing and recognition of intraspecies genetic diversity.</title>
        <authorList>
            <person name="Li P."/>
            <person name="Li P."/>
            <person name="Lu B."/>
        </authorList>
    </citation>
    <scope>NUCLEOTIDE SEQUENCE [LARGE SCALE GENOMIC DNA]</scope>
    <source>
        <strain evidence="1 2">BJ06-0143</strain>
    </source>
</reference>
<evidence type="ECO:0000313" key="1">
    <source>
        <dbReference type="EMBL" id="MBF6358377.1"/>
    </source>
</evidence>
<sequence>MTETRHQDTAHADLVLRCAWLREHANRFDTFAEANLLACQLRDFADLLEVAEREGWFA</sequence>
<protein>
    <submittedName>
        <fullName evidence="1">Uncharacterized protein</fullName>
    </submittedName>
</protein>
<dbReference type="EMBL" id="JADLQN010000014">
    <property type="protein sequence ID" value="MBF6358377.1"/>
    <property type="molecule type" value="Genomic_DNA"/>
</dbReference>
<proteinExistence type="predicted"/>